<keyword evidence="7" id="KW-0413">Isomerase</keyword>
<feature type="transmembrane region" description="Helical" evidence="8">
    <location>
        <begin position="191"/>
        <end position="215"/>
    </location>
</feature>
<dbReference type="Pfam" id="PF18916">
    <property type="entry name" value="Lycopene_cyc"/>
    <property type="match status" value="2"/>
</dbReference>
<comment type="subcellular location">
    <subcellularLocation>
        <location evidence="1">Membrane</location>
        <topology evidence="1">Multi-pass membrane protein</topology>
    </subcellularLocation>
</comment>
<evidence type="ECO:0000256" key="6">
    <source>
        <dbReference type="ARBA" id="ARBA00023136"/>
    </source>
</evidence>
<evidence type="ECO:0000313" key="11">
    <source>
        <dbReference type="Proteomes" id="UP000179106"/>
    </source>
</evidence>
<keyword evidence="4" id="KW-0125">Carotenoid biosynthesis</keyword>
<feature type="domain" description="Lycopene cyclase" evidence="9">
    <location>
        <begin position="9"/>
        <end position="90"/>
    </location>
</feature>
<evidence type="ECO:0000313" key="10">
    <source>
        <dbReference type="EMBL" id="OGZ52431.1"/>
    </source>
</evidence>
<dbReference type="GO" id="GO:0016117">
    <property type="term" value="P:carotenoid biosynthetic process"/>
    <property type="evidence" value="ECO:0007669"/>
    <property type="project" value="UniProtKB-KW"/>
</dbReference>
<dbReference type="GO" id="GO:0045436">
    <property type="term" value="F:lycopene beta cyclase activity"/>
    <property type="evidence" value="ECO:0007669"/>
    <property type="project" value="UniProtKB-ARBA"/>
</dbReference>
<feature type="domain" description="Lycopene cyclase" evidence="9">
    <location>
        <begin position="127"/>
        <end position="217"/>
    </location>
</feature>
<keyword evidence="3 8" id="KW-0812">Transmembrane</keyword>
<comment type="caution">
    <text evidence="10">The sequence shown here is derived from an EMBL/GenBank/DDBJ whole genome shotgun (WGS) entry which is preliminary data.</text>
</comment>
<keyword evidence="5 8" id="KW-1133">Transmembrane helix</keyword>
<feature type="transmembrane region" description="Helical" evidence="8">
    <location>
        <begin position="157"/>
        <end position="179"/>
    </location>
</feature>
<comment type="pathway">
    <text evidence="2">Carotenoid biosynthesis.</text>
</comment>
<keyword evidence="6 8" id="KW-0472">Membrane</keyword>
<reference evidence="10 11" key="1">
    <citation type="journal article" date="2016" name="Nat. Commun.">
        <title>Thousands of microbial genomes shed light on interconnected biogeochemical processes in an aquifer system.</title>
        <authorList>
            <person name="Anantharaman K."/>
            <person name="Brown C.T."/>
            <person name="Hug L.A."/>
            <person name="Sharon I."/>
            <person name="Castelle C.J."/>
            <person name="Probst A.J."/>
            <person name="Thomas B.C."/>
            <person name="Singh A."/>
            <person name="Wilkins M.J."/>
            <person name="Karaoz U."/>
            <person name="Brodie E.L."/>
            <person name="Williams K.H."/>
            <person name="Hubbard S.S."/>
            <person name="Banfield J.F."/>
        </authorList>
    </citation>
    <scope>NUCLEOTIDE SEQUENCE [LARGE SCALE GENOMIC DNA]</scope>
</reference>
<evidence type="ECO:0000256" key="7">
    <source>
        <dbReference type="ARBA" id="ARBA00023235"/>
    </source>
</evidence>
<feature type="transmembrane region" description="Helical" evidence="8">
    <location>
        <begin position="6"/>
        <end position="23"/>
    </location>
</feature>
<evidence type="ECO:0000256" key="3">
    <source>
        <dbReference type="ARBA" id="ARBA00022692"/>
    </source>
</evidence>
<dbReference type="EMBL" id="MHNW01000047">
    <property type="protein sequence ID" value="OGZ52431.1"/>
    <property type="molecule type" value="Genomic_DNA"/>
</dbReference>
<evidence type="ECO:0000256" key="2">
    <source>
        <dbReference type="ARBA" id="ARBA00004829"/>
    </source>
</evidence>
<dbReference type="AlphaFoldDB" id="A0A1G2GR52"/>
<evidence type="ECO:0000259" key="9">
    <source>
        <dbReference type="Pfam" id="PF18916"/>
    </source>
</evidence>
<organism evidence="10 11">
    <name type="scientific">Candidatus Ryanbacteria bacterium RIFCSPLOWO2_01_FULL_48_26</name>
    <dbReference type="NCBI Taxonomy" id="1802126"/>
    <lineage>
        <taxon>Bacteria</taxon>
        <taxon>Candidatus Ryaniibacteriota</taxon>
    </lineage>
</organism>
<dbReference type="GO" id="GO:0016020">
    <property type="term" value="C:membrane"/>
    <property type="evidence" value="ECO:0007669"/>
    <property type="project" value="UniProtKB-SubCell"/>
</dbReference>
<evidence type="ECO:0000256" key="5">
    <source>
        <dbReference type="ARBA" id="ARBA00022989"/>
    </source>
</evidence>
<feature type="transmembrane region" description="Helical" evidence="8">
    <location>
        <begin position="127"/>
        <end position="145"/>
    </location>
</feature>
<dbReference type="InterPro" id="IPR017825">
    <property type="entry name" value="Lycopene_cyclase_dom"/>
</dbReference>
<proteinExistence type="predicted"/>
<name>A0A1G2GR52_9BACT</name>
<dbReference type="STRING" id="1802126.A3B25_01935"/>
<dbReference type="Proteomes" id="UP000179106">
    <property type="component" value="Unassembled WGS sequence"/>
</dbReference>
<protein>
    <recommendedName>
        <fullName evidence="9">Lycopene cyclase domain-containing protein</fullName>
    </recommendedName>
</protein>
<dbReference type="GO" id="GO:0016872">
    <property type="term" value="F:intramolecular lyase activity"/>
    <property type="evidence" value="ECO:0007669"/>
    <property type="project" value="InterPro"/>
</dbReference>
<gene>
    <name evidence="10" type="ORF">A3B25_01935</name>
</gene>
<evidence type="ECO:0000256" key="1">
    <source>
        <dbReference type="ARBA" id="ARBA00004141"/>
    </source>
</evidence>
<feature type="transmembrane region" description="Helical" evidence="8">
    <location>
        <begin position="102"/>
        <end position="121"/>
    </location>
</feature>
<feature type="transmembrane region" description="Helical" evidence="8">
    <location>
        <begin position="66"/>
        <end position="90"/>
    </location>
</feature>
<evidence type="ECO:0000256" key="4">
    <source>
        <dbReference type="ARBA" id="ARBA00022746"/>
    </source>
</evidence>
<feature type="transmembrane region" description="Helical" evidence="8">
    <location>
        <begin position="35"/>
        <end position="54"/>
    </location>
</feature>
<evidence type="ECO:0000256" key="8">
    <source>
        <dbReference type="SAM" id="Phobius"/>
    </source>
</evidence>
<accession>A0A1G2GR52</accession>
<sequence>MSYTYAYSTGCLILFLFWLFIFLKRKDLRQEMLWASIWGMPLGFIDFFLVPIYWNPDSLFGLIKKYGIGIESFAFFFVMAGIVSVVYEFLRKERLVKLNRGGRAHFWLIFFIPLVYVAMSILFPLKAIYNLMIAGAIGAAITAYLRRDLWKQICASAFIFSLLYFGVLILLDALFKGFVEHFYNLKNTWGILILGIPLEEIGVVFFAGAFWSTIYEYTKAYRERKKI</sequence>